<sequence>MAGTKKRKEPNELTSPPRKKKWSGRMLNSGKKSNSITEANSSTRLLSLPAEIRNRIWGYALCEEMIYVYEYEELSDLDHRRRIRHNGVYICQAAKGDSTVRNNLATQESGSYEQRHATCRPRQVPNTTTLDYASTKRYSPTLLLVCRQVHSEAALMPIVDNTFAFGRNEDMALFAKRLMVVQRKNLRSITLHEFTGCGEEVKMLPGLKNLSIFAEEDMSVLSIPQVRTLIRVQLFCFALLNLDKASVNITPKNYRGGADSAEARAQAEQMSAPCAKMEAMIINRDIETLEEALEEMKAEIEAAGGSF</sequence>
<organism evidence="4 5">
    <name type="scientific">Saxophila tyrrhenica</name>
    <dbReference type="NCBI Taxonomy" id="1690608"/>
    <lineage>
        <taxon>Eukaryota</taxon>
        <taxon>Fungi</taxon>
        <taxon>Dikarya</taxon>
        <taxon>Ascomycota</taxon>
        <taxon>Pezizomycotina</taxon>
        <taxon>Dothideomycetes</taxon>
        <taxon>Dothideomycetidae</taxon>
        <taxon>Mycosphaerellales</taxon>
        <taxon>Extremaceae</taxon>
        <taxon>Saxophila</taxon>
    </lineage>
</organism>
<evidence type="ECO:0000313" key="4">
    <source>
        <dbReference type="EMBL" id="KAK5174716.1"/>
    </source>
</evidence>
<gene>
    <name evidence="4" type="ORF">LTR77_001798</name>
</gene>
<name>A0AAV9PPL2_9PEZI</name>
<proteinExistence type="predicted"/>
<feature type="domain" description="DUF7730" evidence="3">
    <location>
        <begin position="42"/>
        <end position="192"/>
    </location>
</feature>
<keyword evidence="1" id="KW-0175">Coiled coil</keyword>
<dbReference type="PANTHER" id="PTHR38790">
    <property type="entry name" value="2EXR DOMAIN-CONTAINING PROTEIN-RELATED"/>
    <property type="match status" value="1"/>
</dbReference>
<dbReference type="Pfam" id="PF24864">
    <property type="entry name" value="DUF7730"/>
    <property type="match status" value="1"/>
</dbReference>
<feature type="coiled-coil region" evidence="1">
    <location>
        <begin position="279"/>
        <end position="306"/>
    </location>
</feature>
<accession>A0AAV9PPL2</accession>
<comment type="caution">
    <text evidence="4">The sequence shown here is derived from an EMBL/GenBank/DDBJ whole genome shotgun (WGS) entry which is preliminary data.</text>
</comment>
<evidence type="ECO:0000259" key="3">
    <source>
        <dbReference type="Pfam" id="PF24864"/>
    </source>
</evidence>
<dbReference type="AlphaFoldDB" id="A0AAV9PPL2"/>
<feature type="region of interest" description="Disordered" evidence="2">
    <location>
        <begin position="1"/>
        <end position="39"/>
    </location>
</feature>
<evidence type="ECO:0000256" key="1">
    <source>
        <dbReference type="SAM" id="Coils"/>
    </source>
</evidence>
<evidence type="ECO:0000313" key="5">
    <source>
        <dbReference type="Proteomes" id="UP001337655"/>
    </source>
</evidence>
<dbReference type="InterPro" id="IPR056632">
    <property type="entry name" value="DUF7730"/>
</dbReference>
<dbReference type="EMBL" id="JAVRRT010000002">
    <property type="protein sequence ID" value="KAK5174716.1"/>
    <property type="molecule type" value="Genomic_DNA"/>
</dbReference>
<reference evidence="4 5" key="1">
    <citation type="submission" date="2023-08" db="EMBL/GenBank/DDBJ databases">
        <title>Black Yeasts Isolated from many extreme environments.</title>
        <authorList>
            <person name="Coleine C."/>
            <person name="Stajich J.E."/>
            <person name="Selbmann L."/>
        </authorList>
    </citation>
    <scope>NUCLEOTIDE SEQUENCE [LARGE SCALE GENOMIC DNA]</scope>
    <source>
        <strain evidence="4 5">CCFEE 5935</strain>
    </source>
</reference>
<feature type="compositionally biased region" description="Polar residues" evidence="2">
    <location>
        <begin position="30"/>
        <end position="39"/>
    </location>
</feature>
<keyword evidence="5" id="KW-1185">Reference proteome</keyword>
<evidence type="ECO:0000256" key="2">
    <source>
        <dbReference type="SAM" id="MobiDB-lite"/>
    </source>
</evidence>
<dbReference type="PANTHER" id="PTHR38790:SF4">
    <property type="entry name" value="2EXR DOMAIN-CONTAINING PROTEIN"/>
    <property type="match status" value="1"/>
</dbReference>
<protein>
    <recommendedName>
        <fullName evidence="3">DUF7730 domain-containing protein</fullName>
    </recommendedName>
</protein>
<dbReference type="Proteomes" id="UP001337655">
    <property type="component" value="Unassembled WGS sequence"/>
</dbReference>
<dbReference type="GeneID" id="89923145"/>
<dbReference type="RefSeq" id="XP_064663385.1">
    <property type="nucleotide sequence ID" value="XM_064799058.1"/>
</dbReference>